<protein>
    <recommendedName>
        <fullName evidence="6">Sensory box/GGDEF family protein</fullName>
    </recommendedName>
</protein>
<dbReference type="Pfam" id="PF00563">
    <property type="entry name" value="EAL"/>
    <property type="match status" value="1"/>
</dbReference>
<feature type="domain" description="EAL" evidence="2">
    <location>
        <begin position="543"/>
        <end position="792"/>
    </location>
</feature>
<dbReference type="PANTHER" id="PTHR44757:SF2">
    <property type="entry name" value="BIOFILM ARCHITECTURE MAINTENANCE PROTEIN MBAA"/>
    <property type="match status" value="1"/>
</dbReference>
<evidence type="ECO:0000313" key="5">
    <source>
        <dbReference type="Proteomes" id="UP000004310"/>
    </source>
</evidence>
<accession>Q0G5X9</accession>
<dbReference type="STRING" id="217511.GCA_001463845_00533"/>
<dbReference type="PROSITE" id="PS50883">
    <property type="entry name" value="EAL"/>
    <property type="match status" value="1"/>
</dbReference>
<dbReference type="SUPFAM" id="SSF141868">
    <property type="entry name" value="EAL domain-like"/>
    <property type="match status" value="1"/>
</dbReference>
<dbReference type="eggNOG" id="COG5001">
    <property type="taxonomic scope" value="Bacteria"/>
</dbReference>
<dbReference type="Gene3D" id="3.30.450.20">
    <property type="entry name" value="PAS domain"/>
    <property type="match status" value="1"/>
</dbReference>
<feature type="transmembrane region" description="Helical" evidence="1">
    <location>
        <begin position="170"/>
        <end position="191"/>
    </location>
</feature>
<dbReference type="Proteomes" id="UP000004310">
    <property type="component" value="Unassembled WGS sequence"/>
</dbReference>
<gene>
    <name evidence="4" type="ORF">FP2506_08836</name>
</gene>
<dbReference type="CDD" id="cd01949">
    <property type="entry name" value="GGDEF"/>
    <property type="match status" value="1"/>
</dbReference>
<dbReference type="NCBIfam" id="TIGR00254">
    <property type="entry name" value="GGDEF"/>
    <property type="match status" value="1"/>
</dbReference>
<dbReference type="SUPFAM" id="SSF55073">
    <property type="entry name" value="Nucleotide cyclase"/>
    <property type="match status" value="1"/>
</dbReference>
<evidence type="ECO:0000313" key="4">
    <source>
        <dbReference type="EMBL" id="EAU42935.1"/>
    </source>
</evidence>
<organism evidence="4 5">
    <name type="scientific">Fulvimarina pelagi HTCC2506</name>
    <dbReference type="NCBI Taxonomy" id="314231"/>
    <lineage>
        <taxon>Bacteria</taxon>
        <taxon>Pseudomonadati</taxon>
        <taxon>Pseudomonadota</taxon>
        <taxon>Alphaproteobacteria</taxon>
        <taxon>Hyphomicrobiales</taxon>
        <taxon>Aurantimonadaceae</taxon>
        <taxon>Fulvimarina</taxon>
    </lineage>
</organism>
<dbReference type="PROSITE" id="PS50887">
    <property type="entry name" value="GGDEF"/>
    <property type="match status" value="1"/>
</dbReference>
<dbReference type="HOGENOM" id="CLU_000445_70_49_5"/>
<dbReference type="Gene3D" id="3.30.70.270">
    <property type="match status" value="1"/>
</dbReference>
<dbReference type="EMBL" id="AATP01000001">
    <property type="protein sequence ID" value="EAU42935.1"/>
    <property type="molecule type" value="Genomic_DNA"/>
</dbReference>
<keyword evidence="1" id="KW-0472">Membrane</keyword>
<sequence>MSIAVRLLLGGLTFAILICAFALFSLHTQSSALGIAVKLHDNAVVSLDRLHRAQSRVEALNARLSGLFDSRSKDPAMTEVEKLEFRNAIERIKTELSAALAAPLSKETIRAITEIRYPLSVLSASGGEISQRAARSELGNISHAIGTALQSERSDLAAYRNQADRKVETGFWLTLIALLTILLALVGYVVFTSRSIGTAIRRASNVATRIATGSWSEPVSLNGPSEVKDVLRGLSDIQYRCESMTEAMSSKTDNLASELEAKQDQMAAALNNMTQALCMLDGKKKLLVWNEVFTYYFGEHTVGTPSHRFLKDPRLSQPLPRNETSVLMTETERGEIMEVKRRGLAGRGLLITFEDVTDRQRIAEQLEHLAAHDALTDLPNRRRFGEEIEAVLGKRRENCALLVLDLRNFKAINDTYGHPIGDAVLSLVGDRLVAACGPRAIVARLGGDEFGILVTATKDAEWLETFAESIVSAFDEPFEVEGRRIPTGLSIGCAAITKTEREAGASADLLLQNCDLALNAAKSAGRPGYRVFDQEMRDRQHDRREMEDDLRMALRNEEFEVFYQPFVDSGRKAVSGFEALLRWRHPEKGLISPGVFIPLAEETGLIEEIGVWCMQTAFREAASWNTDMTISVNFSPVQFKSAKLVEDVDAALRASGLDPRRVQIEVTESLFIDESENILSTLKTFRDRGLTISMDDFGTGYSSLGYLSRFPFDKIKIDQSFVRDLSRPENIAIVRSVIGLSRALDMKVLAEGIESREQMEILYAEGCREMQGFFFSRPVPASEMPLVITEITQRWNTDLAAATGAKVAA</sequence>
<evidence type="ECO:0008006" key="6">
    <source>
        <dbReference type="Google" id="ProtNLM"/>
    </source>
</evidence>
<comment type="caution">
    <text evidence="4">The sequence shown here is derived from an EMBL/GenBank/DDBJ whole genome shotgun (WGS) entry which is preliminary data.</text>
</comment>
<keyword evidence="1" id="KW-0812">Transmembrane</keyword>
<reference evidence="4 5" key="1">
    <citation type="journal article" date="2010" name="J. Bacteriol.">
        <title>Genome sequence of Fulvimarina pelagi HTCC2506T, a Mn(II)-oxidizing alphaproteobacterium possessing an aerobic anoxygenic photosynthetic gene cluster and Xanthorhodopsin.</title>
        <authorList>
            <person name="Kang I."/>
            <person name="Oh H.M."/>
            <person name="Lim S.I."/>
            <person name="Ferriera S."/>
            <person name="Giovannoni S.J."/>
            <person name="Cho J.C."/>
        </authorList>
    </citation>
    <scope>NUCLEOTIDE SEQUENCE [LARGE SCALE GENOMIC DNA]</scope>
    <source>
        <strain evidence="4 5">HTCC2506</strain>
    </source>
</reference>
<keyword evidence="5" id="KW-1185">Reference proteome</keyword>
<evidence type="ECO:0000256" key="1">
    <source>
        <dbReference type="SAM" id="Phobius"/>
    </source>
</evidence>
<dbReference type="AlphaFoldDB" id="Q0G5X9"/>
<dbReference type="SMART" id="SM00052">
    <property type="entry name" value="EAL"/>
    <property type="match status" value="1"/>
</dbReference>
<name>Q0G5X9_9HYPH</name>
<dbReference type="SMART" id="SM00267">
    <property type="entry name" value="GGDEF"/>
    <property type="match status" value="1"/>
</dbReference>
<dbReference type="PANTHER" id="PTHR44757">
    <property type="entry name" value="DIGUANYLATE CYCLASE DGCP"/>
    <property type="match status" value="1"/>
</dbReference>
<dbReference type="InterPro" id="IPR043128">
    <property type="entry name" value="Rev_trsase/Diguanyl_cyclase"/>
</dbReference>
<dbReference type="RefSeq" id="WP_007066909.1">
    <property type="nucleotide sequence ID" value="NZ_DS022272.1"/>
</dbReference>
<dbReference type="InterPro" id="IPR000160">
    <property type="entry name" value="GGDEF_dom"/>
</dbReference>
<dbReference type="InterPro" id="IPR001633">
    <property type="entry name" value="EAL_dom"/>
</dbReference>
<evidence type="ECO:0000259" key="3">
    <source>
        <dbReference type="PROSITE" id="PS50887"/>
    </source>
</evidence>
<dbReference type="Pfam" id="PF00990">
    <property type="entry name" value="GGDEF"/>
    <property type="match status" value="1"/>
</dbReference>
<keyword evidence="1" id="KW-1133">Transmembrane helix</keyword>
<dbReference type="Gene3D" id="6.10.340.10">
    <property type="match status" value="1"/>
</dbReference>
<dbReference type="InterPro" id="IPR029787">
    <property type="entry name" value="Nucleotide_cyclase"/>
</dbReference>
<feature type="domain" description="GGDEF" evidence="3">
    <location>
        <begin position="397"/>
        <end position="534"/>
    </location>
</feature>
<dbReference type="InterPro" id="IPR052155">
    <property type="entry name" value="Biofilm_reg_signaling"/>
</dbReference>
<evidence type="ECO:0000259" key="2">
    <source>
        <dbReference type="PROSITE" id="PS50883"/>
    </source>
</evidence>
<dbReference type="CDD" id="cd01948">
    <property type="entry name" value="EAL"/>
    <property type="match status" value="1"/>
</dbReference>
<proteinExistence type="predicted"/>
<dbReference type="Gene3D" id="3.20.20.450">
    <property type="entry name" value="EAL domain"/>
    <property type="match status" value="1"/>
</dbReference>
<dbReference type="InterPro" id="IPR035919">
    <property type="entry name" value="EAL_sf"/>
</dbReference>